<dbReference type="PROSITE" id="PS51213">
    <property type="entry name" value="ELK"/>
    <property type="match status" value="1"/>
</dbReference>
<dbReference type="Pfam" id="PF03790">
    <property type="entry name" value="KNOX1"/>
    <property type="match status" value="1"/>
</dbReference>
<feature type="DNA-binding region" description="Homeobox; TALE-type" evidence="5">
    <location>
        <begin position="456"/>
        <end position="519"/>
    </location>
</feature>
<evidence type="ECO:0000256" key="3">
    <source>
        <dbReference type="ARBA" id="ARBA00023155"/>
    </source>
</evidence>
<dbReference type="SUPFAM" id="SSF46689">
    <property type="entry name" value="Homeodomain-like"/>
    <property type="match status" value="1"/>
</dbReference>
<keyword evidence="3 5" id="KW-0371">Homeobox</keyword>
<reference evidence="10 12" key="2">
    <citation type="journal article" date="2018" name="Plant J.">
        <title>The Physcomitrella patens chromosome-scale assembly reveals moss genome structure and evolution.</title>
        <authorList>
            <person name="Lang D."/>
            <person name="Ullrich K.K."/>
            <person name="Murat F."/>
            <person name="Fuchs J."/>
            <person name="Jenkins J."/>
            <person name="Haas F.B."/>
            <person name="Piednoel M."/>
            <person name="Gundlach H."/>
            <person name="Van Bel M."/>
            <person name="Meyberg R."/>
            <person name="Vives C."/>
            <person name="Morata J."/>
            <person name="Symeonidi A."/>
            <person name="Hiss M."/>
            <person name="Muchero W."/>
            <person name="Kamisugi Y."/>
            <person name="Saleh O."/>
            <person name="Blanc G."/>
            <person name="Decker E.L."/>
            <person name="van Gessel N."/>
            <person name="Grimwood J."/>
            <person name="Hayes R.D."/>
            <person name="Graham S.W."/>
            <person name="Gunter L.E."/>
            <person name="McDaniel S.F."/>
            <person name="Hoernstein S.N.W."/>
            <person name="Larsson A."/>
            <person name="Li F.W."/>
            <person name="Perroud P.F."/>
            <person name="Phillips J."/>
            <person name="Ranjan P."/>
            <person name="Rokshar D.S."/>
            <person name="Rothfels C.J."/>
            <person name="Schneider L."/>
            <person name="Shu S."/>
            <person name="Stevenson D.W."/>
            <person name="Thummler F."/>
            <person name="Tillich M."/>
            <person name="Villarreal Aguilar J.C."/>
            <person name="Widiez T."/>
            <person name="Wong G.K."/>
            <person name="Wymore A."/>
            <person name="Zhang Y."/>
            <person name="Zimmer A.D."/>
            <person name="Quatrano R.S."/>
            <person name="Mayer K.F.X."/>
            <person name="Goodstein D."/>
            <person name="Casacuberta J.M."/>
            <person name="Vandepoele K."/>
            <person name="Reski R."/>
            <person name="Cuming A.C."/>
            <person name="Tuskan G.A."/>
            <person name="Maumus F."/>
            <person name="Salse J."/>
            <person name="Schmutz J."/>
            <person name="Rensing S.A."/>
        </authorList>
    </citation>
    <scope>NUCLEOTIDE SEQUENCE [LARGE SCALE GENOMIC DNA]</scope>
    <source>
        <strain evidence="11 12">cv. Gransden 2004</strain>
    </source>
</reference>
<comment type="subcellular location">
    <subcellularLocation>
        <location evidence="1 5">Nucleus</location>
    </subcellularLocation>
</comment>
<dbReference type="SMART" id="SM01256">
    <property type="entry name" value="KNOX2"/>
    <property type="match status" value="1"/>
</dbReference>
<evidence type="ECO:0000313" key="11">
    <source>
        <dbReference type="EnsemblPlants" id="Pp3c5_26440V3.1"/>
    </source>
</evidence>
<dbReference type="AlphaFoldDB" id="A0A2K1KL61"/>
<evidence type="ECO:0000256" key="5">
    <source>
        <dbReference type="PROSITE-ProRule" id="PRU00108"/>
    </source>
</evidence>
<dbReference type="PROSITE" id="PS50071">
    <property type="entry name" value="HOMEOBOX_2"/>
    <property type="match status" value="1"/>
</dbReference>
<dbReference type="InterPro" id="IPR005540">
    <property type="entry name" value="KNOX1"/>
</dbReference>
<protein>
    <recommendedName>
        <fullName evidence="13">Homeobox protein knotted-1-like 3</fullName>
    </recommendedName>
</protein>
<evidence type="ECO:0000256" key="4">
    <source>
        <dbReference type="ARBA" id="ARBA00023242"/>
    </source>
</evidence>
<dbReference type="Proteomes" id="UP000006727">
    <property type="component" value="Chromosome 5"/>
</dbReference>
<dbReference type="GO" id="GO:0005634">
    <property type="term" value="C:nucleus"/>
    <property type="evidence" value="ECO:0000318"/>
    <property type="project" value="GO_Central"/>
</dbReference>
<dbReference type="InterPro" id="IPR005539">
    <property type="entry name" value="ELK_dom"/>
</dbReference>
<organism evidence="10">
    <name type="scientific">Physcomitrium patens</name>
    <name type="common">Spreading-leaved earth moss</name>
    <name type="synonym">Physcomitrella patens</name>
    <dbReference type="NCBI Taxonomy" id="3218"/>
    <lineage>
        <taxon>Eukaryota</taxon>
        <taxon>Viridiplantae</taxon>
        <taxon>Streptophyta</taxon>
        <taxon>Embryophyta</taxon>
        <taxon>Bryophyta</taxon>
        <taxon>Bryophytina</taxon>
        <taxon>Bryopsida</taxon>
        <taxon>Funariidae</taxon>
        <taxon>Funariales</taxon>
        <taxon>Funariaceae</taxon>
        <taxon>Physcomitrium</taxon>
    </lineage>
</organism>
<name>A0A2K1KL61_PHYPA</name>
<dbReference type="Pfam" id="PF05920">
    <property type="entry name" value="Homeobox_KN"/>
    <property type="match status" value="1"/>
</dbReference>
<evidence type="ECO:0000256" key="7">
    <source>
        <dbReference type="SAM" id="MobiDB-lite"/>
    </source>
</evidence>
<dbReference type="Gene3D" id="1.10.10.60">
    <property type="entry name" value="Homeodomain-like"/>
    <property type="match status" value="1"/>
</dbReference>
<dbReference type="InterPro" id="IPR005541">
    <property type="entry name" value="KNOX2"/>
</dbReference>
<evidence type="ECO:0000259" key="9">
    <source>
        <dbReference type="PROSITE" id="PS51213"/>
    </source>
</evidence>
<evidence type="ECO:0000313" key="12">
    <source>
        <dbReference type="Proteomes" id="UP000006727"/>
    </source>
</evidence>
<dbReference type="InterPro" id="IPR050224">
    <property type="entry name" value="TALE_homeobox"/>
</dbReference>
<gene>
    <name evidence="10" type="ORF">PHYPA_008195</name>
</gene>
<dbReference type="STRING" id="3218.A0A2K1KL61"/>
<dbReference type="SMART" id="SM00389">
    <property type="entry name" value="HOX"/>
    <property type="match status" value="1"/>
</dbReference>
<dbReference type="Pfam" id="PF03789">
    <property type="entry name" value="ELK"/>
    <property type="match status" value="1"/>
</dbReference>
<keyword evidence="4 5" id="KW-0539">Nucleus</keyword>
<accession>A0A2K1KL61</accession>
<keyword evidence="2 5" id="KW-0238">DNA-binding</keyword>
<reference evidence="11" key="3">
    <citation type="submission" date="2020-12" db="UniProtKB">
        <authorList>
            <consortium name="EnsemblPlants"/>
        </authorList>
    </citation>
    <scope>IDENTIFICATION</scope>
</reference>
<comment type="similarity">
    <text evidence="6">Belongs to the TALE/KNOX homeobox family.</text>
</comment>
<dbReference type="SMART" id="SM01255">
    <property type="entry name" value="KNOX1"/>
    <property type="match status" value="1"/>
</dbReference>
<dbReference type="GO" id="GO:0006355">
    <property type="term" value="P:regulation of DNA-templated transcription"/>
    <property type="evidence" value="ECO:0007669"/>
    <property type="project" value="InterPro"/>
</dbReference>
<dbReference type="GO" id="GO:0003677">
    <property type="term" value="F:DNA binding"/>
    <property type="evidence" value="ECO:0007669"/>
    <property type="project" value="UniProtKB-UniRule"/>
</dbReference>
<keyword evidence="12" id="KW-1185">Reference proteome</keyword>
<dbReference type="PANTHER" id="PTHR11850">
    <property type="entry name" value="HOMEOBOX PROTEIN TRANSCRIPTION FACTORS"/>
    <property type="match status" value="1"/>
</dbReference>
<evidence type="ECO:0000259" key="8">
    <source>
        <dbReference type="PROSITE" id="PS50071"/>
    </source>
</evidence>
<feature type="domain" description="ELK" evidence="9">
    <location>
        <begin position="435"/>
        <end position="455"/>
    </location>
</feature>
<sequence>MMAFNNLSHDVSLQQFPELWESSRFSQRHDTLDADQHTQGFDDTQFPKEPLEPNTNLHQVAMEIQPNATIIGDESSRGRNPVVNESDDREDDNHLLGTEDGIVKNGRTWLNSALLREQNQASEDRSGYGDHNAAERWCPVCSASGSQSCMCGMPMHAGDSSTISFPNQSTYTHWLSMQGANMLASQHRTGGEVDAKAAGFTVSPQSTKMATELNLSPAGHGRDNHALFTDPRHSVAQGGSRYAEDYERTEHQTDWEGATQKMEWEQARDKFLIVAHPLYPDLLNAHASCLRVGTPVDQLPHIEAQLTQARHVTSKYSVLHPDHLEITEDEKTELDQFMAQYIMLLCSFKDHLQQHVYYDVTEAMMSCWELEQALHNLTGVSAGESTGATMSEEDEDYDSDYGAYDAHMDPQDSGGFGPLVPTESERTLMERVRQELKYELKQGYRARIVDVREEILRKRRAGKLPEGTTTVLKAWWQAHSKWPYPTEDEKERLIQETGLELKQVNNWFINQRKRNWHSNPLSSSSELKSKRKNFSHELSDKVICCYVDGTSARINWILQIREREFANKSTHTHTCKRKFTSFWCTSARSKKTTGDSLNLSRLVVFQTCDHQADCFNARTLDDELLLKSQASST</sequence>
<reference evidence="10 12" key="1">
    <citation type="journal article" date="2008" name="Science">
        <title>The Physcomitrella genome reveals evolutionary insights into the conquest of land by plants.</title>
        <authorList>
            <person name="Rensing S."/>
            <person name="Lang D."/>
            <person name="Zimmer A."/>
            <person name="Terry A."/>
            <person name="Salamov A."/>
            <person name="Shapiro H."/>
            <person name="Nishiyama T."/>
            <person name="Perroud P.-F."/>
            <person name="Lindquist E."/>
            <person name="Kamisugi Y."/>
            <person name="Tanahashi T."/>
            <person name="Sakakibara K."/>
            <person name="Fujita T."/>
            <person name="Oishi K."/>
            <person name="Shin-I T."/>
            <person name="Kuroki Y."/>
            <person name="Toyoda A."/>
            <person name="Suzuki Y."/>
            <person name="Hashimoto A."/>
            <person name="Yamaguchi K."/>
            <person name="Sugano A."/>
            <person name="Kohara Y."/>
            <person name="Fujiyama A."/>
            <person name="Anterola A."/>
            <person name="Aoki S."/>
            <person name="Ashton N."/>
            <person name="Barbazuk W.B."/>
            <person name="Barker E."/>
            <person name="Bennetzen J."/>
            <person name="Bezanilla M."/>
            <person name="Blankenship R."/>
            <person name="Cho S.H."/>
            <person name="Dutcher S."/>
            <person name="Estelle M."/>
            <person name="Fawcett J.A."/>
            <person name="Gundlach H."/>
            <person name="Hanada K."/>
            <person name="Heyl A."/>
            <person name="Hicks K.A."/>
            <person name="Hugh J."/>
            <person name="Lohr M."/>
            <person name="Mayer K."/>
            <person name="Melkozernov A."/>
            <person name="Murata T."/>
            <person name="Nelson D."/>
            <person name="Pils B."/>
            <person name="Prigge M."/>
            <person name="Reiss B."/>
            <person name="Renner T."/>
            <person name="Rombauts S."/>
            <person name="Rushton P."/>
            <person name="Sanderfoot A."/>
            <person name="Schween G."/>
            <person name="Shiu S.-H."/>
            <person name="Stueber K."/>
            <person name="Theodoulou F.L."/>
            <person name="Tu H."/>
            <person name="Van de Peer Y."/>
            <person name="Verrier P.J."/>
            <person name="Waters E."/>
            <person name="Wood A."/>
            <person name="Yang L."/>
            <person name="Cove D."/>
            <person name="Cuming A."/>
            <person name="Hasebe M."/>
            <person name="Lucas S."/>
            <person name="Mishler D.B."/>
            <person name="Reski R."/>
            <person name="Grigoriev I."/>
            <person name="Quatrano R.S."/>
            <person name="Boore J.L."/>
        </authorList>
    </citation>
    <scope>NUCLEOTIDE SEQUENCE [LARGE SCALE GENOMIC DNA]</scope>
    <source>
        <strain evidence="11 12">cv. Gransden 2004</strain>
    </source>
</reference>
<dbReference type="EMBL" id="ABEU02000005">
    <property type="protein sequence ID" value="PNR54518.1"/>
    <property type="molecule type" value="Genomic_DNA"/>
</dbReference>
<proteinExistence type="inferred from homology"/>
<feature type="region of interest" description="Disordered" evidence="7">
    <location>
        <begin position="71"/>
        <end position="99"/>
    </location>
</feature>
<feature type="domain" description="Homeobox" evidence="8">
    <location>
        <begin position="455"/>
        <end position="518"/>
    </location>
</feature>
<dbReference type="Pfam" id="PF03791">
    <property type="entry name" value="KNOX2"/>
    <property type="match status" value="1"/>
</dbReference>
<dbReference type="Gramene" id="Pp3c5_26440V3.1">
    <property type="protein sequence ID" value="Pp3c5_26440V3.1"/>
    <property type="gene ID" value="Pp3c5_26440"/>
</dbReference>
<evidence type="ECO:0000256" key="1">
    <source>
        <dbReference type="ARBA" id="ARBA00004123"/>
    </source>
</evidence>
<dbReference type="InterPro" id="IPR009057">
    <property type="entry name" value="Homeodomain-like_sf"/>
</dbReference>
<evidence type="ECO:0000256" key="2">
    <source>
        <dbReference type="ARBA" id="ARBA00023125"/>
    </source>
</evidence>
<evidence type="ECO:0008006" key="13">
    <source>
        <dbReference type="Google" id="ProtNLM"/>
    </source>
</evidence>
<dbReference type="SMART" id="SM01188">
    <property type="entry name" value="ELK"/>
    <property type="match status" value="1"/>
</dbReference>
<dbReference type="EnsemblPlants" id="Pp3c5_26440V3.1">
    <property type="protein sequence ID" value="Pp3c5_26440V3.1"/>
    <property type="gene ID" value="Pp3c5_26440"/>
</dbReference>
<evidence type="ECO:0000256" key="6">
    <source>
        <dbReference type="PROSITE-ProRule" id="PRU00559"/>
    </source>
</evidence>
<dbReference type="InParanoid" id="A0A2K1KL61"/>
<evidence type="ECO:0000313" key="10">
    <source>
        <dbReference type="EMBL" id="PNR54518.1"/>
    </source>
</evidence>
<dbReference type="PaxDb" id="3218-PP1S154_83V6.1"/>
<dbReference type="InterPro" id="IPR008422">
    <property type="entry name" value="KN_HD"/>
</dbReference>
<dbReference type="InterPro" id="IPR001356">
    <property type="entry name" value="HD"/>
</dbReference>
<dbReference type="CDD" id="cd00086">
    <property type="entry name" value="homeodomain"/>
    <property type="match status" value="1"/>
</dbReference>